<gene>
    <name evidence="1" type="ORF">NARC_100068</name>
</gene>
<evidence type="ECO:0000313" key="1">
    <source>
        <dbReference type="EMBL" id="TVP40006.1"/>
    </source>
</evidence>
<comment type="caution">
    <text evidence="1">The sequence shown here is derived from an EMBL/GenBank/DDBJ whole genome shotgun (WGS) entry which is preliminary data.</text>
</comment>
<proteinExistence type="predicted"/>
<protein>
    <submittedName>
        <fullName evidence="1">Uncharacterized protein</fullName>
    </submittedName>
</protein>
<accession>A0A557STS3</accession>
<sequence>MTKIVKLHVISPPNAETKTIFTMDDKDVLFKGITLESHICGYCGFVLAENVMVYNYRGIILQCPSCKSYNGTPISDNF</sequence>
<dbReference type="Proteomes" id="UP000315289">
    <property type="component" value="Unassembled WGS sequence"/>
</dbReference>
<evidence type="ECO:0000313" key="2">
    <source>
        <dbReference type="Proteomes" id="UP000315289"/>
    </source>
</evidence>
<dbReference type="EMBL" id="VOAH01000010">
    <property type="protein sequence ID" value="TVP40006.1"/>
    <property type="molecule type" value="Genomic_DNA"/>
</dbReference>
<dbReference type="RefSeq" id="WP_144732343.1">
    <property type="nucleotide sequence ID" value="NZ_ML675586.1"/>
</dbReference>
<dbReference type="OrthoDB" id="7440at2157"/>
<reference evidence="1 2" key="1">
    <citation type="journal article" date="2019" name="Front. Microbiol.">
        <title>Ammonia Oxidation by the Arctic Terrestrial Thaumarchaeote Candidatus Nitrosocosmicus arcticus Is Stimulated by Increasing Temperatures.</title>
        <authorList>
            <person name="Alves R.J.E."/>
            <person name="Kerou M."/>
            <person name="Zappe A."/>
            <person name="Bittner R."/>
            <person name="Abby S.S."/>
            <person name="Schmidt H.A."/>
            <person name="Pfeifer K."/>
            <person name="Schleper C."/>
        </authorList>
    </citation>
    <scope>NUCLEOTIDE SEQUENCE [LARGE SCALE GENOMIC DNA]</scope>
    <source>
        <strain evidence="1 2">Kfb</strain>
    </source>
</reference>
<keyword evidence="2" id="KW-1185">Reference proteome</keyword>
<organism evidence="1 2">
    <name type="scientific">Candidatus Nitrosocosmicus arcticus</name>
    <dbReference type="NCBI Taxonomy" id="2035267"/>
    <lineage>
        <taxon>Archaea</taxon>
        <taxon>Nitrososphaerota</taxon>
        <taxon>Nitrososphaeria</taxon>
        <taxon>Nitrososphaerales</taxon>
        <taxon>Nitrososphaeraceae</taxon>
        <taxon>Candidatus Nitrosocosmicus</taxon>
    </lineage>
</organism>
<dbReference type="AlphaFoldDB" id="A0A557STS3"/>
<name>A0A557STS3_9ARCH</name>